<gene>
    <name evidence="12" type="primary">asnH</name>
    <name evidence="12" type="ORF">Sru01_21390</name>
</gene>
<dbReference type="Gene3D" id="3.40.50.620">
    <property type="entry name" value="HUPs"/>
    <property type="match status" value="1"/>
</dbReference>
<feature type="binding site" evidence="10">
    <location>
        <position position="294"/>
    </location>
    <ligand>
        <name>ATP</name>
        <dbReference type="ChEBI" id="CHEBI:30616"/>
    </ligand>
</feature>
<comment type="similarity">
    <text evidence="2">Belongs to the asparagine synthetase family.</text>
</comment>
<feature type="binding site" evidence="10">
    <location>
        <position position="99"/>
    </location>
    <ligand>
        <name>L-glutamine</name>
        <dbReference type="ChEBI" id="CHEBI:58359"/>
    </ligand>
</feature>
<dbReference type="CDD" id="cd00712">
    <property type="entry name" value="AsnB"/>
    <property type="match status" value="1"/>
</dbReference>
<proteinExistence type="inferred from homology"/>
<dbReference type="GO" id="GO:0006529">
    <property type="term" value="P:asparagine biosynthetic process"/>
    <property type="evidence" value="ECO:0007669"/>
    <property type="project" value="UniProtKB-KW"/>
</dbReference>
<dbReference type="InterPro" id="IPR006426">
    <property type="entry name" value="Asn_synth_AEB"/>
</dbReference>
<dbReference type="InterPro" id="IPR017932">
    <property type="entry name" value="GATase_2_dom"/>
</dbReference>
<dbReference type="SUPFAM" id="SSF56235">
    <property type="entry name" value="N-terminal nucleophile aminohydrolases (Ntn hydrolases)"/>
    <property type="match status" value="1"/>
</dbReference>
<feature type="domain" description="Glutamine amidotransferase type-2" evidence="11">
    <location>
        <begin position="2"/>
        <end position="217"/>
    </location>
</feature>
<sequence>MCGLAGVAVIGGQDLPAGIDAVLERMSRAVGHRGPDAERHHREGPVALAFRRLALVGPESGDQPLFSEDGTCALIANGEVYNHHELAARERMRLRTRSDCEVLPNLYARYDVRFLDDVQGMCAVVLWDRARDRLVLARDRFGIKPLYYARAGDTVVFASEIKALFEHPGCPRELDWEVALADQSMTSAPQLTDAPVTSWFRGVHLVPAGTVVSIDLRTGDSDEHVYWRLPSFTGGSDASEEELVGAYRDLLASSVRACASADTELGLFLSGGVDSAAVAALAAAGGTPLHTFSVLSGSTLANGDAESAHRAAAALGLPNHQVLFDFATMPGAAEWKRLLWLLETPLCGPEQYFKYELYRHARHARPGLRGMLLGAGSDEYNGGFSTIFGTGEGWAGFQAGIGQLARAGALRGRPALASWQDGPDGPLLADTALGPPAGADPYPAYVAWRHRHMLQYNCWHEDRTAAGNGVEARVPFLDHRIVELLAGIPPHRRAALLWDKAILRRAVAGVVPGWVAARPKVPFYYGDGAGYTHRMVVRMLAQDGASLVEEALHSPGGRRFLRPDTMRAALARLGGQGEPWEVEQLFRLVNLGLLDAMARAVPPVPLDAPARAVLPAVPVADWDRDAPALAVRLEDRTPPALDGVLGFRDDVLVVHEPAEPHRMYVSVAGSLEYVAEAADDPAWFALLREIDGRRTLGELLAASGQSYDAVAGVLRDTIGAGVLQEARP</sequence>
<keyword evidence="9" id="KW-0028">Amino-acid biosynthesis</keyword>
<name>A0A919V092_9ACTN</name>
<reference evidence="12" key="1">
    <citation type="submission" date="2021-01" db="EMBL/GenBank/DDBJ databases">
        <title>Whole genome shotgun sequence of Sphaerisporangium rufum NBRC 109079.</title>
        <authorList>
            <person name="Komaki H."/>
            <person name="Tamura T."/>
        </authorList>
    </citation>
    <scope>NUCLEOTIDE SEQUENCE</scope>
    <source>
        <strain evidence="12">NBRC 109079</strain>
    </source>
</reference>
<comment type="caution">
    <text evidence="12">The sequence shown here is derived from an EMBL/GenBank/DDBJ whole genome shotgun (WGS) entry which is preliminary data.</text>
</comment>
<dbReference type="CDD" id="cd01991">
    <property type="entry name" value="Asn_synthase_B_C"/>
    <property type="match status" value="1"/>
</dbReference>
<comment type="catalytic activity">
    <reaction evidence="8">
        <text>L-aspartate + L-glutamine + ATP + H2O = L-asparagine + L-glutamate + AMP + diphosphate + H(+)</text>
        <dbReference type="Rhea" id="RHEA:12228"/>
        <dbReference type="ChEBI" id="CHEBI:15377"/>
        <dbReference type="ChEBI" id="CHEBI:15378"/>
        <dbReference type="ChEBI" id="CHEBI:29985"/>
        <dbReference type="ChEBI" id="CHEBI:29991"/>
        <dbReference type="ChEBI" id="CHEBI:30616"/>
        <dbReference type="ChEBI" id="CHEBI:33019"/>
        <dbReference type="ChEBI" id="CHEBI:58048"/>
        <dbReference type="ChEBI" id="CHEBI:58359"/>
        <dbReference type="ChEBI" id="CHEBI:456215"/>
        <dbReference type="EC" id="6.3.5.4"/>
    </reaction>
</comment>
<dbReference type="PANTHER" id="PTHR43284">
    <property type="entry name" value="ASPARAGINE SYNTHETASE (GLUTAMINE-HYDROLYZING)"/>
    <property type="match status" value="1"/>
</dbReference>
<evidence type="ECO:0000256" key="10">
    <source>
        <dbReference type="PIRSR" id="PIRSR001589-2"/>
    </source>
</evidence>
<keyword evidence="4 10" id="KW-0547">Nucleotide-binding</keyword>
<dbReference type="Proteomes" id="UP000655287">
    <property type="component" value="Unassembled WGS sequence"/>
</dbReference>
<dbReference type="Pfam" id="PF00733">
    <property type="entry name" value="Asn_synthase"/>
    <property type="match status" value="1"/>
</dbReference>
<dbReference type="InterPro" id="IPR051786">
    <property type="entry name" value="ASN_synthetase/amidase"/>
</dbReference>
<evidence type="ECO:0000256" key="3">
    <source>
        <dbReference type="ARBA" id="ARBA00012737"/>
    </source>
</evidence>
<evidence type="ECO:0000256" key="2">
    <source>
        <dbReference type="ARBA" id="ARBA00005752"/>
    </source>
</evidence>
<dbReference type="Gene3D" id="3.60.20.10">
    <property type="entry name" value="Glutamine Phosphoribosylpyrophosphate, subunit 1, domain 1"/>
    <property type="match status" value="1"/>
</dbReference>
<evidence type="ECO:0000256" key="6">
    <source>
        <dbReference type="ARBA" id="ARBA00022888"/>
    </source>
</evidence>
<dbReference type="PANTHER" id="PTHR43284:SF1">
    <property type="entry name" value="ASPARAGINE SYNTHETASE"/>
    <property type="match status" value="1"/>
</dbReference>
<evidence type="ECO:0000256" key="7">
    <source>
        <dbReference type="ARBA" id="ARBA00022962"/>
    </source>
</evidence>
<protein>
    <recommendedName>
        <fullName evidence="3">asparagine synthase (glutamine-hydrolyzing)</fullName>
        <ecNumber evidence="3">6.3.5.4</ecNumber>
    </recommendedName>
</protein>
<keyword evidence="6 9" id="KW-0061">Asparagine biosynthesis</keyword>
<evidence type="ECO:0000256" key="8">
    <source>
        <dbReference type="ARBA" id="ARBA00048741"/>
    </source>
</evidence>
<accession>A0A919V092</accession>
<evidence type="ECO:0000259" key="11">
    <source>
        <dbReference type="PROSITE" id="PS51278"/>
    </source>
</evidence>
<keyword evidence="7 9" id="KW-0315">Glutamine amidotransferase</keyword>
<evidence type="ECO:0000256" key="1">
    <source>
        <dbReference type="ARBA" id="ARBA00005187"/>
    </source>
</evidence>
<dbReference type="Pfam" id="PF13537">
    <property type="entry name" value="GATase_7"/>
    <property type="match status" value="1"/>
</dbReference>
<organism evidence="12 13">
    <name type="scientific">Sphaerisporangium rufum</name>
    <dbReference type="NCBI Taxonomy" id="1381558"/>
    <lineage>
        <taxon>Bacteria</taxon>
        <taxon>Bacillati</taxon>
        <taxon>Actinomycetota</taxon>
        <taxon>Actinomycetes</taxon>
        <taxon>Streptosporangiales</taxon>
        <taxon>Streptosporangiaceae</taxon>
        <taxon>Sphaerisporangium</taxon>
    </lineage>
</organism>
<evidence type="ECO:0000256" key="5">
    <source>
        <dbReference type="ARBA" id="ARBA00022840"/>
    </source>
</evidence>
<dbReference type="InterPro" id="IPR014729">
    <property type="entry name" value="Rossmann-like_a/b/a_fold"/>
</dbReference>
<evidence type="ECO:0000313" key="12">
    <source>
        <dbReference type="EMBL" id="GII77157.1"/>
    </source>
</evidence>
<dbReference type="EC" id="6.3.5.4" evidence="3"/>
<dbReference type="PROSITE" id="PS51278">
    <property type="entry name" value="GATASE_TYPE_2"/>
    <property type="match status" value="1"/>
</dbReference>
<feature type="active site" description="For GATase activity" evidence="9">
    <location>
        <position position="2"/>
    </location>
</feature>
<dbReference type="InterPro" id="IPR029055">
    <property type="entry name" value="Ntn_hydrolases_N"/>
</dbReference>
<evidence type="ECO:0000256" key="9">
    <source>
        <dbReference type="PIRSR" id="PIRSR001589-1"/>
    </source>
</evidence>
<evidence type="ECO:0000313" key="13">
    <source>
        <dbReference type="Proteomes" id="UP000655287"/>
    </source>
</evidence>
<dbReference type="AlphaFoldDB" id="A0A919V092"/>
<evidence type="ECO:0000256" key="4">
    <source>
        <dbReference type="ARBA" id="ARBA00022741"/>
    </source>
</evidence>
<dbReference type="PIRSF" id="PIRSF001589">
    <property type="entry name" value="Asn_synthetase_glu-h"/>
    <property type="match status" value="1"/>
</dbReference>
<keyword evidence="5 10" id="KW-0067">ATP-binding</keyword>
<dbReference type="GO" id="GO:0005524">
    <property type="term" value="F:ATP binding"/>
    <property type="evidence" value="ECO:0007669"/>
    <property type="project" value="UniProtKB-KW"/>
</dbReference>
<dbReference type="InterPro" id="IPR001962">
    <property type="entry name" value="Asn_synthase"/>
</dbReference>
<dbReference type="InterPro" id="IPR033738">
    <property type="entry name" value="AsnB_N"/>
</dbReference>
<dbReference type="EMBL" id="BOOU01000032">
    <property type="protein sequence ID" value="GII77157.1"/>
    <property type="molecule type" value="Genomic_DNA"/>
</dbReference>
<keyword evidence="13" id="KW-1185">Reference proteome</keyword>
<comment type="pathway">
    <text evidence="1">Amino-acid biosynthesis; L-asparagine biosynthesis; L-asparagine from L-aspartate (L-Gln route): step 1/1.</text>
</comment>
<dbReference type="GO" id="GO:0005829">
    <property type="term" value="C:cytosol"/>
    <property type="evidence" value="ECO:0007669"/>
    <property type="project" value="TreeGrafter"/>
</dbReference>
<dbReference type="SUPFAM" id="SSF52402">
    <property type="entry name" value="Adenine nucleotide alpha hydrolases-like"/>
    <property type="match status" value="1"/>
</dbReference>
<dbReference type="GO" id="GO:0004066">
    <property type="term" value="F:asparagine synthase (glutamine-hydrolyzing) activity"/>
    <property type="evidence" value="ECO:0007669"/>
    <property type="project" value="UniProtKB-EC"/>
</dbReference>